<dbReference type="Pfam" id="PF00144">
    <property type="entry name" value="Beta-lactamase"/>
    <property type="match status" value="1"/>
</dbReference>
<dbReference type="InterPro" id="IPR001466">
    <property type="entry name" value="Beta-lactam-related"/>
</dbReference>
<dbReference type="PANTHER" id="PTHR46825:SF9">
    <property type="entry name" value="BETA-LACTAMASE-RELATED DOMAIN-CONTAINING PROTEIN"/>
    <property type="match status" value="1"/>
</dbReference>
<dbReference type="GO" id="GO:0016787">
    <property type="term" value="F:hydrolase activity"/>
    <property type="evidence" value="ECO:0007669"/>
    <property type="project" value="UniProtKB-KW"/>
</dbReference>
<comment type="caution">
    <text evidence="2">The sequence shown here is derived from an EMBL/GenBank/DDBJ whole genome shotgun (WGS) entry which is preliminary data.</text>
</comment>
<dbReference type="InterPro" id="IPR012338">
    <property type="entry name" value="Beta-lactam/transpept-like"/>
</dbReference>
<evidence type="ECO:0000313" key="2">
    <source>
        <dbReference type="EMBL" id="MFC3689711.1"/>
    </source>
</evidence>
<dbReference type="Gene3D" id="3.40.710.10">
    <property type="entry name" value="DD-peptidase/beta-lactamase superfamily"/>
    <property type="match status" value="1"/>
</dbReference>
<dbReference type="Proteomes" id="UP001595685">
    <property type="component" value="Unassembled WGS sequence"/>
</dbReference>
<keyword evidence="2" id="KW-0378">Hydrolase</keyword>
<feature type="domain" description="Beta-lactamase-related" evidence="1">
    <location>
        <begin position="32"/>
        <end position="353"/>
    </location>
</feature>
<name>A0ABV7WIM4_9MICO</name>
<evidence type="ECO:0000313" key="3">
    <source>
        <dbReference type="Proteomes" id="UP001595685"/>
    </source>
</evidence>
<dbReference type="RefSeq" id="WP_340296088.1">
    <property type="nucleotide sequence ID" value="NZ_JBBEOI010000402.1"/>
</dbReference>
<proteinExistence type="predicted"/>
<protein>
    <submittedName>
        <fullName evidence="2">Serine hydrolase domain-containing protein</fullName>
        <ecNumber evidence="2">3.-.-.-</ecNumber>
    </submittedName>
</protein>
<dbReference type="EC" id="3.-.-.-" evidence="2"/>
<dbReference type="InterPro" id="IPR050491">
    <property type="entry name" value="AmpC-like"/>
</dbReference>
<organism evidence="2 3">
    <name type="scientific">Aquipuribacter hungaricus</name>
    <dbReference type="NCBI Taxonomy" id="545624"/>
    <lineage>
        <taxon>Bacteria</taxon>
        <taxon>Bacillati</taxon>
        <taxon>Actinomycetota</taxon>
        <taxon>Actinomycetes</taxon>
        <taxon>Micrococcales</taxon>
        <taxon>Intrasporangiaceae</taxon>
        <taxon>Aquipuribacter</taxon>
    </lineage>
</organism>
<sequence>MSSAAPPPDLTPDLVRGAGAYVDSWWGFRRRHHRLPGMQGAVALRGDVLLSAAHGLADVAAGTPVDDSTVFRVASHSKTFTATVVHQLATEGALGLDDTLGRWLPWTTASADGVARLTLRQLLGHTSGLTRDGADGDHWQLRRPFLDEAALRAVLDDPASLVTAPDVRFKYSNIGYALLGLVVAAASGTSWAEAVRARVVEPLGLTSTAPDLAPGDPLADRVATGYTSLAYADERVPVEQVGTGAMAAATGFCSTATDLVRYLSAHAEGEDGPRLLDPLARRQMQHTWWDVDGTPDEGYGLGMGVTTVGRRRTVGHGGGWPGHITRSLLDPVAGLAVSVLTNAVDGPAVELATGAVRLLDLAASAPAGTEPLAGEALATARAATGRWATLWGVQDVAVLGGRLVLLSPALADPTGSVQELEVLDATTLQVVSGPGYASVGERVLLDRDGDGPARTLRAGSGMTAWRLEDLPLPGRVGLGSLWPAGQEPGGR</sequence>
<dbReference type="SUPFAM" id="SSF56601">
    <property type="entry name" value="beta-lactamase/transpeptidase-like"/>
    <property type="match status" value="1"/>
</dbReference>
<evidence type="ECO:0000259" key="1">
    <source>
        <dbReference type="Pfam" id="PF00144"/>
    </source>
</evidence>
<keyword evidence="3" id="KW-1185">Reference proteome</keyword>
<gene>
    <name evidence="2" type="ORF">ACFOLH_15290</name>
</gene>
<dbReference type="EMBL" id="JBHRWW010000012">
    <property type="protein sequence ID" value="MFC3689711.1"/>
    <property type="molecule type" value="Genomic_DNA"/>
</dbReference>
<dbReference type="PANTHER" id="PTHR46825">
    <property type="entry name" value="D-ALANYL-D-ALANINE-CARBOXYPEPTIDASE/ENDOPEPTIDASE AMPH"/>
    <property type="match status" value="1"/>
</dbReference>
<reference evidence="3" key="1">
    <citation type="journal article" date="2019" name="Int. J. Syst. Evol. Microbiol.">
        <title>The Global Catalogue of Microorganisms (GCM) 10K type strain sequencing project: providing services to taxonomists for standard genome sequencing and annotation.</title>
        <authorList>
            <consortium name="The Broad Institute Genomics Platform"/>
            <consortium name="The Broad Institute Genome Sequencing Center for Infectious Disease"/>
            <person name="Wu L."/>
            <person name="Ma J."/>
        </authorList>
    </citation>
    <scope>NUCLEOTIDE SEQUENCE [LARGE SCALE GENOMIC DNA]</scope>
    <source>
        <strain evidence="3">NCAIM B.02333</strain>
    </source>
</reference>
<accession>A0ABV7WIM4</accession>